<protein>
    <recommendedName>
        <fullName evidence="4">DUF659 domain-containing protein</fullName>
    </recommendedName>
</protein>
<dbReference type="Proteomes" id="UP000218209">
    <property type="component" value="Unassembled WGS sequence"/>
</dbReference>
<accession>A0A1X6NQG9</accession>
<feature type="compositionally biased region" description="Low complexity" evidence="1">
    <location>
        <begin position="107"/>
        <end position="117"/>
    </location>
</feature>
<dbReference type="AlphaFoldDB" id="A0A1X6NQG9"/>
<reference evidence="2 3" key="1">
    <citation type="submission" date="2017-03" db="EMBL/GenBank/DDBJ databases">
        <title>WGS assembly of Porphyra umbilicalis.</title>
        <authorList>
            <person name="Brawley S.H."/>
            <person name="Blouin N.A."/>
            <person name="Ficko-Blean E."/>
            <person name="Wheeler G.L."/>
            <person name="Lohr M."/>
            <person name="Goodson H.V."/>
            <person name="Jenkins J.W."/>
            <person name="Blaby-Haas C.E."/>
            <person name="Helliwell K.E."/>
            <person name="Chan C."/>
            <person name="Marriage T."/>
            <person name="Bhattacharya D."/>
            <person name="Klein A.S."/>
            <person name="Badis Y."/>
            <person name="Brodie J."/>
            <person name="Cao Y."/>
            <person name="Collen J."/>
            <person name="Dittami S.M."/>
            <person name="Gachon C.M."/>
            <person name="Green B.R."/>
            <person name="Karpowicz S."/>
            <person name="Kim J.W."/>
            <person name="Kudahl U."/>
            <person name="Lin S."/>
            <person name="Michel G."/>
            <person name="Mittag M."/>
            <person name="Olson B.J."/>
            <person name="Pangilinan J."/>
            <person name="Peng Y."/>
            <person name="Qiu H."/>
            <person name="Shu S."/>
            <person name="Singer J.T."/>
            <person name="Smith A.G."/>
            <person name="Sprecher B.N."/>
            <person name="Wagner V."/>
            <person name="Wang W."/>
            <person name="Wang Z.-Y."/>
            <person name="Yan J."/>
            <person name="Yarish C."/>
            <person name="Zoeuner-Riek S."/>
            <person name="Zhuang Y."/>
            <person name="Zou Y."/>
            <person name="Lindquist E.A."/>
            <person name="Grimwood J."/>
            <person name="Barry K."/>
            <person name="Rokhsar D.S."/>
            <person name="Schmutz J."/>
            <person name="Stiller J.W."/>
            <person name="Grossman A.R."/>
            <person name="Prochnik S.E."/>
        </authorList>
    </citation>
    <scope>NUCLEOTIDE SEQUENCE [LARGE SCALE GENOMIC DNA]</scope>
    <source>
        <strain evidence="2">4086291</strain>
    </source>
</reference>
<dbReference type="InterPro" id="IPR012337">
    <property type="entry name" value="RNaseH-like_sf"/>
</dbReference>
<organism evidence="2 3">
    <name type="scientific">Porphyra umbilicalis</name>
    <name type="common">Purple laver</name>
    <name type="synonym">Red alga</name>
    <dbReference type="NCBI Taxonomy" id="2786"/>
    <lineage>
        <taxon>Eukaryota</taxon>
        <taxon>Rhodophyta</taxon>
        <taxon>Bangiophyceae</taxon>
        <taxon>Bangiales</taxon>
        <taxon>Bangiaceae</taxon>
        <taxon>Porphyra</taxon>
    </lineage>
</organism>
<feature type="region of interest" description="Disordered" evidence="1">
    <location>
        <begin position="97"/>
        <end position="117"/>
    </location>
</feature>
<gene>
    <name evidence="2" type="ORF">BU14_0665s0008</name>
</gene>
<proteinExistence type="predicted"/>
<evidence type="ECO:0000256" key="1">
    <source>
        <dbReference type="SAM" id="MobiDB-lite"/>
    </source>
</evidence>
<evidence type="ECO:0000313" key="3">
    <source>
        <dbReference type="Proteomes" id="UP000218209"/>
    </source>
</evidence>
<sequence length="788" mass="87221">MQTTTMPGWKAFRRTSERYLRADGSASNYWVAYCIAYERAYARYEEAVAACQGDDQAIAKIDVVRPAERLPGRSDRMHPHLKTCKFMDPTIFVVDVDGRGSNEPHTAPAAASSSSAEVASRESKAALCRRLGLTSHQFQGVRGYLIDQTKQLTPGPKRRKADPTLDSFFSRDLSVAGKGELDMRLLRLVADRRLPFAFVESQAFINLVSLLPADAETKTRHAVRALLRGSARAISMLDGYKTANNTHILGAVIGIGAERYILDAEEEGYQHHGVAEASEMASVIDKLEADALRYPKLVFLRCLAHQVNLLMKHVLQDSSLRPTSEAAVSAASLLVRSSAKLLPQARASMHRLYGISLAILSVCETRWSSLQMCMASLLRVRGALRCLVAELGSAAPDALLPLNSDEFWRELAAAEWVIRPIAHASFLLERDDTTLADAFGIYGSVYQHLASVSSHPGQARLCADLERRWGAEEQVLFLLAFCFHPQYMHVARELLGQDWRSSPVPFFSTPCLANASADYFARWFPDEAAKANAIVQQMFDFFTGDVEHLLCAPARADDQSYQTAGWTWLKFWEFLAMSGTCSELAKFALSLLGCKRQTASVERLFKEHAAQQSKPRNRMGLATLNKVTSVKCVYDQEDRRRASVRTKSRNRVMAAAERIRSTPEQSRDAPPATTGGEVDDPFAEDAPSASIDVLHEWAAALGGAEDADEAVLHDLRGEVPAYMASDFSVPALPEQACPLPPHDVPGYPQEVVWRLRNFRAAKFPLRHLVGSRVGEQFAVDMCALMRGE</sequence>
<evidence type="ECO:0000313" key="2">
    <source>
        <dbReference type="EMBL" id="OSX70815.1"/>
    </source>
</evidence>
<dbReference type="EMBL" id="KV919207">
    <property type="protein sequence ID" value="OSX70815.1"/>
    <property type="molecule type" value="Genomic_DNA"/>
</dbReference>
<name>A0A1X6NQG9_PORUM</name>
<dbReference type="OrthoDB" id="121607at2759"/>
<evidence type="ECO:0008006" key="4">
    <source>
        <dbReference type="Google" id="ProtNLM"/>
    </source>
</evidence>
<dbReference type="SUPFAM" id="SSF53098">
    <property type="entry name" value="Ribonuclease H-like"/>
    <property type="match status" value="1"/>
</dbReference>
<feature type="region of interest" description="Disordered" evidence="1">
    <location>
        <begin position="643"/>
        <end position="680"/>
    </location>
</feature>
<keyword evidence="3" id="KW-1185">Reference proteome</keyword>
<feature type="compositionally biased region" description="Basic and acidic residues" evidence="1">
    <location>
        <begin position="657"/>
        <end position="667"/>
    </location>
</feature>